<feature type="coiled-coil region" evidence="1">
    <location>
        <begin position="127"/>
        <end position="158"/>
    </location>
</feature>
<protein>
    <submittedName>
        <fullName evidence="2">Uncharacterized protein</fullName>
    </submittedName>
</protein>
<organism evidence="2">
    <name type="scientific">Octopus bimaculoides</name>
    <name type="common">California two-spotted octopus</name>
    <dbReference type="NCBI Taxonomy" id="37653"/>
    <lineage>
        <taxon>Eukaryota</taxon>
        <taxon>Metazoa</taxon>
        <taxon>Spiralia</taxon>
        <taxon>Lophotrochozoa</taxon>
        <taxon>Mollusca</taxon>
        <taxon>Cephalopoda</taxon>
        <taxon>Coleoidea</taxon>
        <taxon>Octopodiformes</taxon>
        <taxon>Octopoda</taxon>
        <taxon>Incirrata</taxon>
        <taxon>Octopodidae</taxon>
        <taxon>Octopus</taxon>
    </lineage>
</organism>
<evidence type="ECO:0000256" key="1">
    <source>
        <dbReference type="SAM" id="Coils"/>
    </source>
</evidence>
<dbReference type="EMBL" id="KQ416877">
    <property type="protein sequence ID" value="KOF94746.1"/>
    <property type="molecule type" value="Genomic_DNA"/>
</dbReference>
<name>A0A0L8I003_OCTBM</name>
<proteinExistence type="predicted"/>
<dbReference type="AlphaFoldDB" id="A0A0L8I003"/>
<reference evidence="2" key="1">
    <citation type="submission" date="2015-07" db="EMBL/GenBank/DDBJ databases">
        <title>MeaNS - Measles Nucleotide Surveillance Program.</title>
        <authorList>
            <person name="Tran T."/>
            <person name="Druce J."/>
        </authorList>
    </citation>
    <scope>NUCLEOTIDE SEQUENCE</scope>
    <source>
        <strain evidence="2">UCB-OBI-ISO-001</strain>
        <tissue evidence="2">Gonad</tissue>
    </source>
</reference>
<keyword evidence="1" id="KW-0175">Coiled coil</keyword>
<evidence type="ECO:0000313" key="2">
    <source>
        <dbReference type="EMBL" id="KOF94746.1"/>
    </source>
</evidence>
<accession>A0A0L8I003</accession>
<gene>
    <name evidence="2" type="ORF">OCBIM_22000704mg</name>
</gene>
<sequence length="505" mass="59404">MSHLHFKSGPTRSDMSEMYKMLRNTSQQIDKGLKVMMAQLREELFSNAMFTEIAELDGDKMQNLLMEMKTIIDADQLTEVRDIMEPKAIHASNKDLNMNNENYSEEPNQYNDYNIEELSLPVLPEFEKETQEDAEDTLNEANQTRETTKNDVEYINNENESHQSMIFTVSPSTGSQISSDEMAEETDEAEMTFLLHPSPISSANEDDIHYHVQSLSDMLQTEHLANLTKRKYSFWHAVKNFHLAELNMNWSNVNPPLVYMISTTETSQGSKSAIEELAECLTTLCFKMETVILLQKVQKNISKYKQIDEIMQNLFKFYSSGEVCRRLIELWRVGTDAEEITSFLTWNSKEEWYSNNVWSCFKNDPRDSRKNVNWQLKINSDQSKRSRLPEQITNRTKRRSFRQTVYPRETKYQGRNYKFRSDSVIVTKRKSKESNAKCNYIHVNSLESKTPKTERNYRRTTRHIRTVHCQRKKNFSNDNYPNHSYSAMREIHCADMRRGARRFLK</sequence>